<evidence type="ECO:0000313" key="2">
    <source>
        <dbReference type="Proteomes" id="UP000663193"/>
    </source>
</evidence>
<name>A0A7U2EW89_PHANO</name>
<sequence>MVNLISISARLRNPLSACIPCDRGSHFLLART</sequence>
<proteinExistence type="predicted"/>
<accession>A0A7U2EW89</accession>
<gene>
    <name evidence="1" type="ORF">JI435_405510</name>
</gene>
<evidence type="ECO:0000313" key="1">
    <source>
        <dbReference type="EMBL" id="QRC94271.1"/>
    </source>
</evidence>
<dbReference type="AlphaFoldDB" id="A0A7U2EW89"/>
<keyword evidence="2" id="KW-1185">Reference proteome</keyword>
<reference evidence="2" key="1">
    <citation type="journal article" date="2021" name="BMC Genomics">
        <title>Chromosome-level genome assembly and manually-curated proteome of model necrotroph Parastagonospora nodorum Sn15 reveals a genome-wide trove of candidate effector homologs, and redundancy of virulence-related functions within an accessory chromosome.</title>
        <authorList>
            <person name="Bertazzoni S."/>
            <person name="Jones D.A.B."/>
            <person name="Phan H.T."/>
            <person name="Tan K.-C."/>
            <person name="Hane J.K."/>
        </authorList>
    </citation>
    <scope>NUCLEOTIDE SEQUENCE [LARGE SCALE GENOMIC DNA]</scope>
    <source>
        <strain evidence="2">SN15 / ATCC MYA-4574 / FGSC 10173)</strain>
    </source>
</reference>
<dbReference type="VEuPathDB" id="FungiDB:JI435_405510"/>
<dbReference type="EMBL" id="CP069026">
    <property type="protein sequence ID" value="QRC94271.1"/>
    <property type="molecule type" value="Genomic_DNA"/>
</dbReference>
<organism evidence="1 2">
    <name type="scientific">Phaeosphaeria nodorum (strain SN15 / ATCC MYA-4574 / FGSC 10173)</name>
    <name type="common">Glume blotch fungus</name>
    <name type="synonym">Parastagonospora nodorum</name>
    <dbReference type="NCBI Taxonomy" id="321614"/>
    <lineage>
        <taxon>Eukaryota</taxon>
        <taxon>Fungi</taxon>
        <taxon>Dikarya</taxon>
        <taxon>Ascomycota</taxon>
        <taxon>Pezizomycotina</taxon>
        <taxon>Dothideomycetes</taxon>
        <taxon>Pleosporomycetidae</taxon>
        <taxon>Pleosporales</taxon>
        <taxon>Pleosporineae</taxon>
        <taxon>Phaeosphaeriaceae</taxon>
        <taxon>Parastagonospora</taxon>
    </lineage>
</organism>
<protein>
    <submittedName>
        <fullName evidence="1">Uncharacterized protein</fullName>
    </submittedName>
</protein>
<dbReference type="Proteomes" id="UP000663193">
    <property type="component" value="Chromosome 4"/>
</dbReference>